<dbReference type="PATRIC" id="fig|1705565.3.peg.729"/>
<evidence type="ECO:0000313" key="6">
    <source>
        <dbReference type="Proteomes" id="UP000036932"/>
    </source>
</evidence>
<feature type="region of interest" description="Disordered" evidence="1">
    <location>
        <begin position="1"/>
        <end position="23"/>
    </location>
</feature>
<sequence length="418" mass="46905">MSEDFKQRLKDYEDGKLSDEEKMEVEREIEKLEEYQAYVNELMDQAEADNNKRAHAKGKPSGLSPKKEKRIVRRGKWKARISNTLTVLSAFLAISIISSILTALFYGMGDPSRNDKYRDAIASAISISHPNIDVSLNSQGKVFFMQEVYGDMKKRVGDDRVTVGEYSVNFLFGLPSVKEDWNGLSTGTSQVFQRPDGKSEASALADAENGSGQQSAKEQKKDASSAKSGDWSRLKKLPEGTVAEAYVSFNRFFSTDELLKEFENLDMEAIWFAVDTGPDDRFGGHDGIISDPVGFPAMPVWHNDDLTVTSYGEEKSGWFGKVSFSGGHYPSLETYGDGELRNEHFIKSLRLLQEYELIADRVAPFIDIDASLAYVEQHGVQLYGAVVTGPVKELLTLREVSWVQDLRVGEVRLWNWSE</sequence>
<feature type="domain" description="Sigma factor regulator C-terminal" evidence="3">
    <location>
        <begin position="234"/>
        <end position="410"/>
    </location>
</feature>
<evidence type="ECO:0000256" key="1">
    <source>
        <dbReference type="SAM" id="MobiDB-lite"/>
    </source>
</evidence>
<dbReference type="OrthoDB" id="2730366at2"/>
<feature type="transmembrane region" description="Helical" evidence="2">
    <location>
        <begin position="84"/>
        <end position="108"/>
    </location>
</feature>
<dbReference type="RefSeq" id="WP_054404671.1">
    <property type="nucleotide sequence ID" value="NZ_LIUT01000006.1"/>
</dbReference>
<proteinExistence type="predicted"/>
<dbReference type="AlphaFoldDB" id="A0A0M1N3S5"/>
<dbReference type="Pfam" id="PF13800">
    <property type="entry name" value="Sigma_reg_N"/>
    <property type="match status" value="1"/>
</dbReference>
<keyword evidence="2" id="KW-1133">Transmembrane helix</keyword>
<protein>
    <recommendedName>
        <fullName evidence="7">Anti-sigma factor</fullName>
    </recommendedName>
</protein>
<evidence type="ECO:0000256" key="2">
    <source>
        <dbReference type="SAM" id="Phobius"/>
    </source>
</evidence>
<dbReference type="Pfam" id="PF13791">
    <property type="entry name" value="Sigma_reg_C"/>
    <property type="match status" value="1"/>
</dbReference>
<evidence type="ECO:0000313" key="5">
    <source>
        <dbReference type="EMBL" id="KOR76796.1"/>
    </source>
</evidence>
<evidence type="ECO:0000259" key="4">
    <source>
        <dbReference type="Pfam" id="PF13800"/>
    </source>
</evidence>
<feature type="region of interest" description="Disordered" evidence="1">
    <location>
        <begin position="188"/>
        <end position="231"/>
    </location>
</feature>
<feature type="compositionally biased region" description="Basic and acidic residues" evidence="1">
    <location>
        <begin position="217"/>
        <end position="231"/>
    </location>
</feature>
<name>A0A0M1N3S5_9BACL</name>
<gene>
    <name evidence="5" type="ORF">AM231_22955</name>
</gene>
<evidence type="ECO:0000259" key="3">
    <source>
        <dbReference type="Pfam" id="PF13791"/>
    </source>
</evidence>
<organism evidence="5 6">
    <name type="scientific">Paenibacillus solani</name>
    <dbReference type="NCBI Taxonomy" id="1705565"/>
    <lineage>
        <taxon>Bacteria</taxon>
        <taxon>Bacillati</taxon>
        <taxon>Bacillota</taxon>
        <taxon>Bacilli</taxon>
        <taxon>Bacillales</taxon>
        <taxon>Paenibacillaceae</taxon>
        <taxon>Paenibacillus</taxon>
    </lineage>
</organism>
<dbReference type="InterPro" id="IPR025672">
    <property type="entry name" value="Sigma_reg_C_dom"/>
</dbReference>
<dbReference type="Proteomes" id="UP000036932">
    <property type="component" value="Unassembled WGS sequence"/>
</dbReference>
<reference evidence="6" key="1">
    <citation type="submission" date="2015-08" db="EMBL/GenBank/DDBJ databases">
        <title>Genome sequencing project for genomic taxonomy and phylogenomics of Bacillus-like bacteria.</title>
        <authorList>
            <person name="Liu B."/>
            <person name="Wang J."/>
            <person name="Zhu Y."/>
            <person name="Liu G."/>
            <person name="Chen Q."/>
            <person name="Chen Z."/>
            <person name="Lan J."/>
            <person name="Che J."/>
            <person name="Ge C."/>
            <person name="Shi H."/>
            <person name="Pan Z."/>
            <person name="Liu X."/>
        </authorList>
    </citation>
    <scope>NUCLEOTIDE SEQUENCE [LARGE SCALE GENOMIC DNA]</scope>
    <source>
        <strain evidence="6">FJAT-22460</strain>
    </source>
</reference>
<feature type="domain" description="Sigma factor regulator N-terminal" evidence="4">
    <location>
        <begin position="69"/>
        <end position="160"/>
    </location>
</feature>
<keyword evidence="2" id="KW-0812">Transmembrane</keyword>
<keyword evidence="6" id="KW-1185">Reference proteome</keyword>
<keyword evidence="2" id="KW-0472">Membrane</keyword>
<dbReference type="InterPro" id="IPR029101">
    <property type="entry name" value="Sigma_reg_N"/>
</dbReference>
<accession>A0A0M1N3S5</accession>
<evidence type="ECO:0008006" key="7">
    <source>
        <dbReference type="Google" id="ProtNLM"/>
    </source>
</evidence>
<dbReference type="EMBL" id="LIUT01000006">
    <property type="protein sequence ID" value="KOR76796.1"/>
    <property type="molecule type" value="Genomic_DNA"/>
</dbReference>
<comment type="caution">
    <text evidence="5">The sequence shown here is derived from an EMBL/GenBank/DDBJ whole genome shotgun (WGS) entry which is preliminary data.</text>
</comment>
<feature type="region of interest" description="Disordered" evidence="1">
    <location>
        <begin position="46"/>
        <end position="68"/>
    </location>
</feature>